<reference evidence="3" key="1">
    <citation type="submission" date="2019-12" db="EMBL/GenBank/DDBJ databases">
        <title>Clostridiaceae gen. nov. sp. nov., isolated from sediment in Xinjiang, China.</title>
        <authorList>
            <person name="Zhang R."/>
        </authorList>
    </citation>
    <scope>NUCLEOTIDE SEQUENCE</scope>
    <source>
        <strain evidence="3">D2Q-11</strain>
    </source>
</reference>
<protein>
    <submittedName>
        <fullName evidence="3">Recombinase family protein</fullName>
    </submittedName>
</protein>
<dbReference type="RefSeq" id="WP_203367745.1">
    <property type="nucleotide sequence ID" value="NZ_WSFT01000053.1"/>
</dbReference>
<evidence type="ECO:0000259" key="2">
    <source>
        <dbReference type="PROSITE" id="PS51737"/>
    </source>
</evidence>
<dbReference type="PROSITE" id="PS51737">
    <property type="entry name" value="RECOMBINASE_DNA_BIND"/>
    <property type="match status" value="1"/>
</dbReference>
<dbReference type="InterPro" id="IPR050639">
    <property type="entry name" value="SSR_resolvase"/>
</dbReference>
<feature type="coiled-coil region" evidence="1">
    <location>
        <begin position="418"/>
        <end position="445"/>
    </location>
</feature>
<dbReference type="InterPro" id="IPR038109">
    <property type="entry name" value="DNA_bind_recomb_sf"/>
</dbReference>
<proteinExistence type="predicted"/>
<dbReference type="GO" id="GO:0003677">
    <property type="term" value="F:DNA binding"/>
    <property type="evidence" value="ECO:0007669"/>
    <property type="project" value="InterPro"/>
</dbReference>
<dbReference type="AlphaFoldDB" id="A0A942V2A6"/>
<dbReference type="EMBL" id="WSFT01000053">
    <property type="protein sequence ID" value="MBS4539832.1"/>
    <property type="molecule type" value="Genomic_DNA"/>
</dbReference>
<sequence>MKKLKVCAYARVSTSSKDQENSFDNQKTYFEREIEKNEKYDFIGLYADKGITATSMNRRENFLRMIVDGGLDIQEHKYKHQNRDKIENFYTLSDRSPKFDRIFVKNTSRFARNIDVVDMLRKLRQKKVYVDFLDIGKTTEDEADFVFIEMLLIFDENESRDKSRKIRFGHKESMNKGVIMANSRLYGYKRVDKYTLKIIPEEAEIIKFMYEKYSEGCGIRKLIELLNKKGYKTRQGKPFSKTTISKILKNEKYKGILIRNKYDTGIVFVDKRTTPLIKDKDDWIEHKDVIPVIVSEELWDKVQEVRDSKISTKNQKGVYHGRSKYSGILKCGKCGSSYTRNSDRGKVFYNCSLKKRKGTEACDSPNIYLDYLEDSLKDLAEGEYYETITYDKDVYISRLYRIQEAIYNKMSNRDSIDYEKTNTELEKLKKQKDKLTDLYLEERIEKDYYNSKNSEIDRRIKELKGELKYINSSNKEIIHDLKEIDEIISKLENLNIKEKYTIDEIINELGFIEIARHFERTDELMLTFQFKLLTYINELSQKYIDLSYDENLE</sequence>
<comment type="caution">
    <text evidence="3">The sequence shown here is derived from an EMBL/GenBank/DDBJ whole genome shotgun (WGS) entry which is preliminary data.</text>
</comment>
<organism evidence="3 4">
    <name type="scientific">Anaeromonas frigoriresistens</name>
    <dbReference type="NCBI Taxonomy" id="2683708"/>
    <lineage>
        <taxon>Bacteria</taxon>
        <taxon>Bacillati</taxon>
        <taxon>Bacillota</taxon>
        <taxon>Tissierellia</taxon>
        <taxon>Tissierellales</taxon>
        <taxon>Thermohalobacteraceae</taxon>
        <taxon>Anaeromonas</taxon>
    </lineage>
</organism>
<evidence type="ECO:0000256" key="1">
    <source>
        <dbReference type="SAM" id="Coils"/>
    </source>
</evidence>
<dbReference type="Pfam" id="PF07508">
    <property type="entry name" value="Recombinase"/>
    <property type="match status" value="1"/>
</dbReference>
<evidence type="ECO:0000313" key="3">
    <source>
        <dbReference type="EMBL" id="MBS4539832.1"/>
    </source>
</evidence>
<dbReference type="Pfam" id="PF13408">
    <property type="entry name" value="Zn_ribbon_recom"/>
    <property type="match status" value="1"/>
</dbReference>
<dbReference type="CDD" id="cd00338">
    <property type="entry name" value="Ser_Recombinase"/>
    <property type="match status" value="1"/>
</dbReference>
<dbReference type="GO" id="GO:0000150">
    <property type="term" value="F:DNA strand exchange activity"/>
    <property type="evidence" value="ECO:0007669"/>
    <property type="project" value="InterPro"/>
</dbReference>
<dbReference type="Gene3D" id="3.40.50.1390">
    <property type="entry name" value="Resolvase, N-terminal catalytic domain"/>
    <property type="match status" value="1"/>
</dbReference>
<accession>A0A942V2A6</accession>
<dbReference type="InterPro" id="IPR006119">
    <property type="entry name" value="Resolv_N"/>
</dbReference>
<dbReference type="InterPro" id="IPR025827">
    <property type="entry name" value="Zn_ribbon_recom_dom"/>
</dbReference>
<dbReference type="PANTHER" id="PTHR30461">
    <property type="entry name" value="DNA-INVERTASE FROM LAMBDOID PROPHAGE"/>
    <property type="match status" value="1"/>
</dbReference>
<dbReference type="Proteomes" id="UP000724672">
    <property type="component" value="Unassembled WGS sequence"/>
</dbReference>
<name>A0A942V2A6_9FIRM</name>
<gene>
    <name evidence="3" type="ORF">GOQ27_15260</name>
</gene>
<dbReference type="InterPro" id="IPR011109">
    <property type="entry name" value="DNA_bind_recombinase_dom"/>
</dbReference>
<dbReference type="SMART" id="SM00857">
    <property type="entry name" value="Resolvase"/>
    <property type="match status" value="1"/>
</dbReference>
<dbReference type="PANTHER" id="PTHR30461:SF23">
    <property type="entry name" value="DNA RECOMBINASE-RELATED"/>
    <property type="match status" value="1"/>
</dbReference>
<keyword evidence="1" id="KW-0175">Coiled coil</keyword>
<dbReference type="InterPro" id="IPR036162">
    <property type="entry name" value="Resolvase-like_N_sf"/>
</dbReference>
<dbReference type="SUPFAM" id="SSF53041">
    <property type="entry name" value="Resolvase-like"/>
    <property type="match status" value="1"/>
</dbReference>
<feature type="domain" description="Recombinase" evidence="2">
    <location>
        <begin position="185"/>
        <end position="312"/>
    </location>
</feature>
<dbReference type="Pfam" id="PF00239">
    <property type="entry name" value="Resolvase"/>
    <property type="match status" value="2"/>
</dbReference>
<dbReference type="Gene3D" id="3.90.1750.20">
    <property type="entry name" value="Putative Large Serine Recombinase, Chain B, Domain 2"/>
    <property type="match status" value="1"/>
</dbReference>
<keyword evidence="4" id="KW-1185">Reference proteome</keyword>
<evidence type="ECO:0000313" key="4">
    <source>
        <dbReference type="Proteomes" id="UP000724672"/>
    </source>
</evidence>